<evidence type="ECO:0000313" key="3">
    <source>
        <dbReference type="Proteomes" id="UP000242457"/>
    </source>
</evidence>
<reference evidence="2 3" key="1">
    <citation type="submission" date="2014-07" db="EMBL/GenBank/DDBJ databases">
        <title>Genomic and transcriptomic analysis on Apis cerana provide comprehensive insights into honey bee biology.</title>
        <authorList>
            <person name="Diao Q."/>
            <person name="Sun L."/>
            <person name="Zheng H."/>
            <person name="Zheng H."/>
            <person name="Xu S."/>
            <person name="Wang S."/>
            <person name="Zeng Z."/>
            <person name="Hu F."/>
            <person name="Su S."/>
            <person name="Wu J."/>
        </authorList>
    </citation>
    <scope>NUCLEOTIDE SEQUENCE [LARGE SCALE GENOMIC DNA]</scope>
    <source>
        <tissue evidence="2">Pupae without intestine</tissue>
    </source>
</reference>
<proteinExistence type="predicted"/>
<keyword evidence="3" id="KW-1185">Reference proteome</keyword>
<feature type="signal peptide" evidence="1">
    <location>
        <begin position="1"/>
        <end position="22"/>
    </location>
</feature>
<organism evidence="2 3">
    <name type="scientific">Apis cerana cerana</name>
    <name type="common">Oriental honeybee</name>
    <dbReference type="NCBI Taxonomy" id="94128"/>
    <lineage>
        <taxon>Eukaryota</taxon>
        <taxon>Metazoa</taxon>
        <taxon>Ecdysozoa</taxon>
        <taxon>Arthropoda</taxon>
        <taxon>Hexapoda</taxon>
        <taxon>Insecta</taxon>
        <taxon>Pterygota</taxon>
        <taxon>Neoptera</taxon>
        <taxon>Endopterygota</taxon>
        <taxon>Hymenoptera</taxon>
        <taxon>Apocrita</taxon>
        <taxon>Aculeata</taxon>
        <taxon>Apoidea</taxon>
        <taxon>Anthophila</taxon>
        <taxon>Apidae</taxon>
        <taxon>Apis</taxon>
    </lineage>
</organism>
<evidence type="ECO:0000256" key="1">
    <source>
        <dbReference type="SAM" id="SignalP"/>
    </source>
</evidence>
<accession>A0A2A3ERZ5</accession>
<name>A0A2A3ERZ5_APICC</name>
<dbReference type="AlphaFoldDB" id="A0A2A3ERZ5"/>
<dbReference type="OrthoDB" id="10449194at2759"/>
<keyword evidence="1" id="KW-0732">Signal</keyword>
<evidence type="ECO:0000313" key="2">
    <source>
        <dbReference type="EMBL" id="PBC34508.1"/>
    </source>
</evidence>
<dbReference type="EMBL" id="KZ288191">
    <property type="protein sequence ID" value="PBC34508.1"/>
    <property type="molecule type" value="Genomic_DNA"/>
</dbReference>
<sequence>MKNLRTVMLFVVVLILGRHALSATASAIPMWEFLSRGEKKQF</sequence>
<feature type="chain" id="PRO_5011997120" evidence="1">
    <location>
        <begin position="23"/>
        <end position="42"/>
    </location>
</feature>
<protein>
    <submittedName>
        <fullName evidence="2">Uncharacterized protein</fullName>
    </submittedName>
</protein>
<gene>
    <name evidence="2" type="ORF">APICC_07259</name>
</gene>
<dbReference type="Proteomes" id="UP000242457">
    <property type="component" value="Unassembled WGS sequence"/>
</dbReference>